<feature type="domain" description="Mannitol dehydrogenase C-terminal" evidence="9">
    <location>
        <begin position="203"/>
        <end position="360"/>
    </location>
</feature>
<evidence type="ECO:0000313" key="10">
    <source>
        <dbReference type="EMBL" id="PSL41807.1"/>
    </source>
</evidence>
<dbReference type="PANTHER" id="PTHR30524">
    <property type="entry name" value="MANNITOL-1-PHOSPHATE 5-DEHYDROGENASE"/>
    <property type="match status" value="1"/>
</dbReference>
<dbReference type="InterPro" id="IPR036291">
    <property type="entry name" value="NAD(P)-bd_dom_sf"/>
</dbReference>
<protein>
    <recommendedName>
        <fullName evidence="3 7">Mannitol-1-phosphate 5-dehydrogenase</fullName>
        <ecNumber evidence="2 7">1.1.1.17</ecNumber>
    </recommendedName>
</protein>
<dbReference type="AlphaFoldDB" id="A0A2P8H6E4"/>
<dbReference type="Gene3D" id="1.10.1040.10">
    <property type="entry name" value="N-(1-d-carboxylethyl)-l-norvaline Dehydrogenase, domain 2"/>
    <property type="match status" value="1"/>
</dbReference>
<dbReference type="HAMAP" id="MF_00196">
    <property type="entry name" value="Mannitol_dehydrog"/>
    <property type="match status" value="1"/>
</dbReference>
<dbReference type="PANTHER" id="PTHR30524:SF0">
    <property type="entry name" value="ALTRONATE OXIDOREDUCTASE-RELATED"/>
    <property type="match status" value="1"/>
</dbReference>
<evidence type="ECO:0000259" key="8">
    <source>
        <dbReference type="Pfam" id="PF01232"/>
    </source>
</evidence>
<name>A0A2P8H6E4_9BACL</name>
<dbReference type="EMBL" id="PYAT01000001">
    <property type="protein sequence ID" value="PSL41807.1"/>
    <property type="molecule type" value="Genomic_DNA"/>
</dbReference>
<dbReference type="InterPro" id="IPR013328">
    <property type="entry name" value="6PGD_dom2"/>
</dbReference>
<dbReference type="InterPro" id="IPR013118">
    <property type="entry name" value="Mannitol_DH_C"/>
</dbReference>
<dbReference type="NCBIfam" id="NF002647">
    <property type="entry name" value="PRK02318.1-3"/>
    <property type="match status" value="1"/>
</dbReference>
<evidence type="ECO:0000256" key="6">
    <source>
        <dbReference type="ARBA" id="ARBA00048615"/>
    </source>
</evidence>
<dbReference type="InterPro" id="IPR008927">
    <property type="entry name" value="6-PGluconate_DH-like_C_sf"/>
</dbReference>
<organism evidence="10 11">
    <name type="scientific">Planomicrobium soli</name>
    <dbReference type="NCBI Taxonomy" id="1176648"/>
    <lineage>
        <taxon>Bacteria</taxon>
        <taxon>Bacillati</taxon>
        <taxon>Bacillota</taxon>
        <taxon>Bacilli</taxon>
        <taxon>Bacillales</taxon>
        <taxon>Caryophanaceae</taxon>
        <taxon>Planomicrobium</taxon>
    </lineage>
</organism>
<dbReference type="Proteomes" id="UP000242682">
    <property type="component" value="Unassembled WGS sequence"/>
</dbReference>
<dbReference type="NCBIfam" id="NF002652">
    <property type="entry name" value="PRK02318.2-5"/>
    <property type="match status" value="1"/>
</dbReference>
<dbReference type="InterPro" id="IPR023028">
    <property type="entry name" value="Mannitol_1_phos_5_DH"/>
</dbReference>
<dbReference type="RefSeq" id="WP_106531615.1">
    <property type="nucleotide sequence ID" value="NZ_PYAT01000001.1"/>
</dbReference>
<dbReference type="NCBIfam" id="NF002649">
    <property type="entry name" value="PRK02318.2-1"/>
    <property type="match status" value="1"/>
</dbReference>
<dbReference type="SUPFAM" id="SSF51735">
    <property type="entry name" value="NAD(P)-binding Rossmann-fold domains"/>
    <property type="match status" value="1"/>
</dbReference>
<evidence type="ECO:0000313" key="11">
    <source>
        <dbReference type="Proteomes" id="UP000242682"/>
    </source>
</evidence>
<comment type="caution">
    <text evidence="10">The sequence shown here is derived from an EMBL/GenBank/DDBJ whole genome shotgun (WGS) entry which is preliminary data.</text>
</comment>
<gene>
    <name evidence="7" type="primary">mtlD</name>
    <name evidence="10" type="ORF">B0H99_10151</name>
</gene>
<sequence>MQAVHFGAGNIGRGFIGALLHQSGYQTLFLDVNDTVIQELNQKREYEVTLVGTEQEIISVKNVSGLNSSSHPDEAIEAISKADLVTAAVGPNVLAHIAELIAEGLKVRMRVSKEPLNVIACENMINGSSILKKHVFEYLNEEERQAAEQSIGFPNAAVDRIVPDQRPGNILGVAVEPYYEWVVEQTSIKGERPEVKGITYVDDLNPYIERKLFTVNTGHAVPAYLGHYKKYSTINEAMGDEEIKKVLYGALSETGEVVVRQHKFDQSEHGEYIRKIIERFSNPYISDYVTRVARGPIRKLGQNDRLIRPASLYIQLTGKEPVNLATVIAGVLLYDNEQDDEARRLQDQIAEKGYEATLQSVSGLAAGDPLIAAVMKHVNVMKR</sequence>
<comment type="similarity">
    <text evidence="1 7">Belongs to the mannitol dehydrogenase family.</text>
</comment>
<accession>A0A2P8H6E4</accession>
<dbReference type="GO" id="GO:0019592">
    <property type="term" value="P:mannitol catabolic process"/>
    <property type="evidence" value="ECO:0007669"/>
    <property type="project" value="TreeGrafter"/>
</dbReference>
<dbReference type="InterPro" id="IPR013131">
    <property type="entry name" value="Mannitol_DH_N"/>
</dbReference>
<dbReference type="GO" id="GO:0005829">
    <property type="term" value="C:cytosol"/>
    <property type="evidence" value="ECO:0007669"/>
    <property type="project" value="TreeGrafter"/>
</dbReference>
<dbReference type="PRINTS" id="PR00084">
    <property type="entry name" value="MTLDHDRGNASE"/>
</dbReference>
<keyword evidence="4 7" id="KW-0560">Oxidoreductase</keyword>
<dbReference type="PROSITE" id="PS00974">
    <property type="entry name" value="MANNITOL_DHGENASE"/>
    <property type="match status" value="1"/>
</dbReference>
<dbReference type="SUPFAM" id="SSF48179">
    <property type="entry name" value="6-phosphogluconate dehydrogenase C-terminal domain-like"/>
    <property type="match status" value="1"/>
</dbReference>
<evidence type="ECO:0000256" key="7">
    <source>
        <dbReference type="HAMAP-Rule" id="MF_00196"/>
    </source>
</evidence>
<evidence type="ECO:0000256" key="1">
    <source>
        <dbReference type="ARBA" id="ARBA00006541"/>
    </source>
</evidence>
<dbReference type="OrthoDB" id="271711at2"/>
<dbReference type="NCBIfam" id="NF002646">
    <property type="entry name" value="PRK02318.1-2"/>
    <property type="match status" value="1"/>
</dbReference>
<dbReference type="EC" id="1.1.1.17" evidence="2 7"/>
<evidence type="ECO:0000256" key="2">
    <source>
        <dbReference type="ARBA" id="ARBA00012939"/>
    </source>
</evidence>
<evidence type="ECO:0000259" key="9">
    <source>
        <dbReference type="Pfam" id="PF08125"/>
    </source>
</evidence>
<dbReference type="Gene3D" id="3.40.50.720">
    <property type="entry name" value="NAD(P)-binding Rossmann-like Domain"/>
    <property type="match status" value="1"/>
</dbReference>
<comment type="catalytic activity">
    <reaction evidence="6 7">
        <text>D-mannitol 1-phosphate + NAD(+) = beta-D-fructose 6-phosphate + NADH + H(+)</text>
        <dbReference type="Rhea" id="RHEA:19661"/>
        <dbReference type="ChEBI" id="CHEBI:15378"/>
        <dbReference type="ChEBI" id="CHEBI:57540"/>
        <dbReference type="ChEBI" id="CHEBI:57634"/>
        <dbReference type="ChEBI" id="CHEBI:57945"/>
        <dbReference type="ChEBI" id="CHEBI:61381"/>
        <dbReference type="EC" id="1.1.1.17"/>
    </reaction>
</comment>
<evidence type="ECO:0000256" key="5">
    <source>
        <dbReference type="ARBA" id="ARBA00023027"/>
    </source>
</evidence>
<dbReference type="Pfam" id="PF08125">
    <property type="entry name" value="Mannitol_dh_C"/>
    <property type="match status" value="1"/>
</dbReference>
<keyword evidence="5 7" id="KW-0520">NAD</keyword>
<evidence type="ECO:0000256" key="4">
    <source>
        <dbReference type="ARBA" id="ARBA00023002"/>
    </source>
</evidence>
<keyword evidence="11" id="KW-1185">Reference proteome</keyword>
<dbReference type="Pfam" id="PF01232">
    <property type="entry name" value="Mannitol_dh"/>
    <property type="match status" value="1"/>
</dbReference>
<evidence type="ECO:0000256" key="3">
    <source>
        <dbReference type="ARBA" id="ARBA00016219"/>
    </source>
</evidence>
<dbReference type="InterPro" id="IPR000669">
    <property type="entry name" value="Mannitol_DH"/>
</dbReference>
<feature type="binding site" evidence="7">
    <location>
        <begin position="3"/>
        <end position="14"/>
    </location>
    <ligand>
        <name>NAD(+)</name>
        <dbReference type="ChEBI" id="CHEBI:57540"/>
    </ligand>
</feature>
<proteinExistence type="inferred from homology"/>
<dbReference type="GO" id="GO:0008926">
    <property type="term" value="F:mannitol-1-phosphate 5-dehydrogenase activity"/>
    <property type="evidence" value="ECO:0007669"/>
    <property type="project" value="UniProtKB-UniRule"/>
</dbReference>
<reference evidence="10 11" key="1">
    <citation type="submission" date="2018-03" db="EMBL/GenBank/DDBJ databases">
        <title>Genomic Encyclopedia of Type Strains, Phase III (KMG-III): the genomes of soil and plant-associated and newly described type strains.</title>
        <authorList>
            <person name="Whitman W."/>
        </authorList>
    </citation>
    <scope>NUCLEOTIDE SEQUENCE [LARGE SCALE GENOMIC DNA]</scope>
    <source>
        <strain evidence="10 11">CGMCC 1.12259</strain>
    </source>
</reference>
<dbReference type="InterPro" id="IPR023027">
    <property type="entry name" value="Mannitol_DH_CS"/>
</dbReference>
<feature type="domain" description="Mannitol dehydrogenase N-terminal" evidence="8">
    <location>
        <begin position="1"/>
        <end position="196"/>
    </location>
</feature>